<protein>
    <recommendedName>
        <fullName evidence="3">DUF1697 domain-containing protein</fullName>
    </recommendedName>
</protein>
<evidence type="ECO:0000313" key="1">
    <source>
        <dbReference type="EMBL" id="OGC21838.1"/>
    </source>
</evidence>
<evidence type="ECO:0008006" key="3">
    <source>
        <dbReference type="Google" id="ProtNLM"/>
    </source>
</evidence>
<dbReference type="PANTHER" id="PTHR36439">
    <property type="entry name" value="BLL4334 PROTEIN"/>
    <property type="match status" value="1"/>
</dbReference>
<name>A0A1F4SN22_UNCSA</name>
<evidence type="ECO:0000313" key="2">
    <source>
        <dbReference type="Proteomes" id="UP000178417"/>
    </source>
</evidence>
<dbReference type="PANTHER" id="PTHR36439:SF1">
    <property type="entry name" value="DUF1697 DOMAIN-CONTAINING PROTEIN"/>
    <property type="match status" value="1"/>
</dbReference>
<dbReference type="Pfam" id="PF08002">
    <property type="entry name" value="DUF1697"/>
    <property type="match status" value="1"/>
</dbReference>
<dbReference type="STRING" id="1802579.A2310_00960"/>
<dbReference type="Proteomes" id="UP000178417">
    <property type="component" value="Unassembled WGS sequence"/>
</dbReference>
<sequence>MIKAGNKHMTTYISILRGINVGGQKKIKMEALETLYESLGFKNIIVYIQSGNVIFESEETDIKKLTVKIEQNGGKVLMPKSAIPQVGWFTMNHYYNNRLML</sequence>
<reference evidence="1 2" key="1">
    <citation type="journal article" date="2016" name="Nat. Commun.">
        <title>Thousands of microbial genomes shed light on interconnected biogeochemical processes in an aquifer system.</title>
        <authorList>
            <person name="Anantharaman K."/>
            <person name="Brown C.T."/>
            <person name="Hug L.A."/>
            <person name="Sharon I."/>
            <person name="Castelle C.J."/>
            <person name="Probst A.J."/>
            <person name="Thomas B.C."/>
            <person name="Singh A."/>
            <person name="Wilkins M.J."/>
            <person name="Karaoz U."/>
            <person name="Brodie E.L."/>
            <person name="Williams K.H."/>
            <person name="Hubbard S.S."/>
            <person name="Banfield J.F."/>
        </authorList>
    </citation>
    <scope>NUCLEOTIDE SEQUENCE [LARGE SCALE GENOMIC DNA]</scope>
</reference>
<dbReference type="EMBL" id="MEUB01000035">
    <property type="protein sequence ID" value="OGC21838.1"/>
    <property type="molecule type" value="Genomic_DNA"/>
</dbReference>
<comment type="caution">
    <text evidence="1">The sequence shown here is derived from an EMBL/GenBank/DDBJ whole genome shotgun (WGS) entry which is preliminary data.</text>
</comment>
<organism evidence="1 2">
    <name type="scientific">candidate division WOR-1 bacterium RIFOXYB2_FULL_37_13</name>
    <dbReference type="NCBI Taxonomy" id="1802579"/>
    <lineage>
        <taxon>Bacteria</taxon>
        <taxon>Bacillati</taxon>
        <taxon>Saganbacteria</taxon>
    </lineage>
</organism>
<dbReference type="InterPro" id="IPR012545">
    <property type="entry name" value="DUF1697"/>
</dbReference>
<accession>A0A1F4SN22</accession>
<dbReference type="SUPFAM" id="SSF160379">
    <property type="entry name" value="SP0830-like"/>
    <property type="match status" value="1"/>
</dbReference>
<gene>
    <name evidence="1" type="ORF">A2310_00960</name>
</gene>
<dbReference type="AlphaFoldDB" id="A0A1F4SN22"/>
<dbReference type="Gene3D" id="3.30.70.1280">
    <property type="entry name" value="SP0830-like domains"/>
    <property type="match status" value="1"/>
</dbReference>
<proteinExistence type="predicted"/>